<dbReference type="Pfam" id="PF06674">
    <property type="entry name" value="DUF1176"/>
    <property type="match status" value="1"/>
</dbReference>
<dbReference type="EMBL" id="CP046045">
    <property type="protein sequence ID" value="QGM28282.1"/>
    <property type="molecule type" value="Genomic_DNA"/>
</dbReference>
<dbReference type="Proteomes" id="UP000405075">
    <property type="component" value="Chromosome"/>
</dbReference>
<feature type="signal peptide" evidence="1">
    <location>
        <begin position="1"/>
        <end position="24"/>
    </location>
</feature>
<dbReference type="RefSeq" id="WP_154321003.1">
    <property type="nucleotide sequence ID" value="NZ_CP046045.1"/>
</dbReference>
<feature type="chain" id="PRO_5042969776" evidence="1">
    <location>
        <begin position="25"/>
        <end position="355"/>
    </location>
</feature>
<gene>
    <name evidence="2" type="ORF">GJD93_11605</name>
</gene>
<dbReference type="InterPro" id="IPR009560">
    <property type="entry name" value="DUF1176"/>
</dbReference>
<name>A0AAP9GVX9_9GAMM</name>
<evidence type="ECO:0000313" key="3">
    <source>
        <dbReference type="Proteomes" id="UP000405075"/>
    </source>
</evidence>
<proteinExistence type="predicted"/>
<reference evidence="3" key="1">
    <citation type="submission" date="2019-11" db="EMBL/GenBank/DDBJ databases">
        <title>Escherichia coli 1916D6.</title>
        <authorList>
            <person name="Yao H."/>
            <person name="Du X."/>
            <person name="Yu R."/>
            <person name="Li A."/>
        </authorList>
    </citation>
    <scope>NUCLEOTIDE SEQUENCE [LARGE SCALE GENOMIC DNA]</scope>
    <source>
        <strain evidence="3">19110F47</strain>
    </source>
</reference>
<evidence type="ECO:0000313" key="2">
    <source>
        <dbReference type="EMBL" id="QGM28282.1"/>
    </source>
</evidence>
<protein>
    <submittedName>
        <fullName evidence="2">DUF1176 domain-containing protein</fullName>
    </submittedName>
</protein>
<dbReference type="AlphaFoldDB" id="A0AAP9GVX9"/>
<keyword evidence="1" id="KW-0732">Signal</keyword>
<evidence type="ECO:0000256" key="1">
    <source>
        <dbReference type="SAM" id="SignalP"/>
    </source>
</evidence>
<sequence>MNFKCNLKILLAISGLFGSVGIFAAPITAEKTIASSQPTALQGLYFQHQDWELACDNTGTCRAAGYQSDDDFEQPISMLLTRQAGAKSAVQGQLQIQEDIAQATLFLNGRTLQQLNFHESIANLSAASVQKLLAQARQHVVIELKHGQQRWKLSDAGMSAVLLKMDEFQKRVGTDSAILAKGNQASTQVLKAQAMPKINILMQPQHRTAKAQVLTAASAEKLYPILQKTVDREDCYMLFEPEQAEQQIHTYPLNQDSVLVEASCWRGAYNWGVAYWVMDKKLQKIQQFVTDSASEFSNGQIFAYQKGRGIGDCFSQIEWAWNGQQFVKSYQFDAGQCKGFAGSAWEMPSFVSKVE</sequence>
<organism evidence="2 3">
    <name type="scientific">Acinetobacter towneri</name>
    <dbReference type="NCBI Taxonomy" id="202956"/>
    <lineage>
        <taxon>Bacteria</taxon>
        <taxon>Pseudomonadati</taxon>
        <taxon>Pseudomonadota</taxon>
        <taxon>Gammaproteobacteria</taxon>
        <taxon>Moraxellales</taxon>
        <taxon>Moraxellaceae</taxon>
        <taxon>Acinetobacter</taxon>
    </lineage>
</organism>
<accession>A0AAP9GVX9</accession>